<evidence type="ECO:0000256" key="2">
    <source>
        <dbReference type="ARBA" id="ARBA00013194"/>
    </source>
</evidence>
<dbReference type="RefSeq" id="WP_073020453.1">
    <property type="nucleotide sequence ID" value="NZ_FQXU01000008.1"/>
</dbReference>
<gene>
    <name evidence="8" type="ORF">SAMN02745941_02877</name>
</gene>
<dbReference type="Pfam" id="PF13624">
    <property type="entry name" value="SurA_N_3"/>
    <property type="match status" value="1"/>
</dbReference>
<dbReference type="InterPro" id="IPR046357">
    <property type="entry name" value="PPIase_dom_sf"/>
</dbReference>
<keyword evidence="4 6" id="KW-0697">Rotamase</keyword>
<dbReference type="Proteomes" id="UP000184241">
    <property type="component" value="Unassembled WGS sequence"/>
</dbReference>
<name>A0A1M5ZED9_9CLOT</name>
<comment type="catalytic activity">
    <reaction evidence="1">
        <text>[protein]-peptidylproline (omega=180) = [protein]-peptidylproline (omega=0)</text>
        <dbReference type="Rhea" id="RHEA:16237"/>
        <dbReference type="Rhea" id="RHEA-COMP:10747"/>
        <dbReference type="Rhea" id="RHEA-COMP:10748"/>
        <dbReference type="ChEBI" id="CHEBI:83833"/>
        <dbReference type="ChEBI" id="CHEBI:83834"/>
        <dbReference type="EC" id="5.2.1.8"/>
    </reaction>
</comment>
<dbReference type="Pfam" id="PF00639">
    <property type="entry name" value="Rotamase"/>
    <property type="match status" value="1"/>
</dbReference>
<dbReference type="PANTHER" id="PTHR47245:SF1">
    <property type="entry name" value="FOLDASE PROTEIN PRSA"/>
    <property type="match status" value="1"/>
</dbReference>
<dbReference type="EC" id="5.2.1.8" evidence="2"/>
<evidence type="ECO:0000256" key="1">
    <source>
        <dbReference type="ARBA" id="ARBA00000971"/>
    </source>
</evidence>
<dbReference type="InterPro" id="IPR000297">
    <property type="entry name" value="PPIase_PpiC"/>
</dbReference>
<organism evidence="8 9">
    <name type="scientific">Clostridium intestinale DSM 6191</name>
    <dbReference type="NCBI Taxonomy" id="1121320"/>
    <lineage>
        <taxon>Bacteria</taxon>
        <taxon>Bacillati</taxon>
        <taxon>Bacillota</taxon>
        <taxon>Clostridia</taxon>
        <taxon>Eubacteriales</taxon>
        <taxon>Clostridiaceae</taxon>
        <taxon>Clostridium</taxon>
    </lineage>
</organism>
<dbReference type="GO" id="GO:0003755">
    <property type="term" value="F:peptidyl-prolyl cis-trans isomerase activity"/>
    <property type="evidence" value="ECO:0007669"/>
    <property type="project" value="UniProtKB-KW"/>
</dbReference>
<sequence>MKKFRKILGLLIVGVIGVSVAGCSMIQKTPEAIKKTVVAKVGSEKITLGDVDQQIQSVITQLKEQYGDDYENNETAKSTLTEQRKSALEQLVQQKILLNKANELGVAPTEDELNKVVDEQLEQYKEVYGGEDKLNEALKAYGLDMDALKKMIKENETMNKVYDEITKDATVTEDDAKVYYEANKATYTQGAGATVAHILAKFNDASTEATAEEDSKAKAKIDEIKSKLNGGANFEELAKAESDDTGSATSGGSLGHIDYSSTQYVKEFMDGFKNLKEGEISAPVKSQFGYHIIKVTDVQSEDKVQEFYAVKDKITQTLTQQKQNEAYNTKLEEWKKELNVKTYEDKL</sequence>
<protein>
    <recommendedName>
        <fullName evidence="2">peptidylprolyl isomerase</fullName>
        <ecNumber evidence="2">5.2.1.8</ecNumber>
    </recommendedName>
</protein>
<evidence type="ECO:0000313" key="8">
    <source>
        <dbReference type="EMBL" id="SHI22600.1"/>
    </source>
</evidence>
<evidence type="ECO:0000256" key="6">
    <source>
        <dbReference type="PROSITE-ProRule" id="PRU00278"/>
    </source>
</evidence>
<dbReference type="PROSITE" id="PS50198">
    <property type="entry name" value="PPIC_PPIASE_2"/>
    <property type="match status" value="1"/>
</dbReference>
<dbReference type="InterPro" id="IPR050245">
    <property type="entry name" value="PrsA_foldase"/>
</dbReference>
<dbReference type="EMBL" id="FQXU01000008">
    <property type="protein sequence ID" value="SHI22600.1"/>
    <property type="molecule type" value="Genomic_DNA"/>
</dbReference>
<keyword evidence="5 6" id="KW-0413">Isomerase</keyword>
<evidence type="ECO:0000256" key="4">
    <source>
        <dbReference type="ARBA" id="ARBA00023110"/>
    </source>
</evidence>
<feature type="domain" description="PpiC" evidence="7">
    <location>
        <begin position="190"/>
        <end position="297"/>
    </location>
</feature>
<dbReference type="NCBIfam" id="NF000809">
    <property type="entry name" value="PRK00059.1"/>
    <property type="match status" value="1"/>
</dbReference>
<dbReference type="Gene3D" id="1.10.4030.10">
    <property type="entry name" value="Porin chaperone SurA, peptide-binding domain"/>
    <property type="match status" value="1"/>
</dbReference>
<dbReference type="Gene3D" id="3.10.50.40">
    <property type="match status" value="1"/>
</dbReference>
<dbReference type="SUPFAM" id="SSF109998">
    <property type="entry name" value="Triger factor/SurA peptide-binding domain-like"/>
    <property type="match status" value="1"/>
</dbReference>
<reference evidence="8 9" key="1">
    <citation type="submission" date="2016-11" db="EMBL/GenBank/DDBJ databases">
        <authorList>
            <person name="Jaros S."/>
            <person name="Januszkiewicz K."/>
            <person name="Wedrychowicz H."/>
        </authorList>
    </citation>
    <scope>NUCLEOTIDE SEQUENCE [LARGE SCALE GENOMIC DNA]</scope>
    <source>
        <strain evidence="8 9">DSM 6191</strain>
    </source>
</reference>
<evidence type="ECO:0000256" key="3">
    <source>
        <dbReference type="ARBA" id="ARBA00022729"/>
    </source>
</evidence>
<accession>A0A1M5ZED9</accession>
<dbReference type="AlphaFoldDB" id="A0A1M5ZED9"/>
<dbReference type="PROSITE" id="PS01096">
    <property type="entry name" value="PPIC_PPIASE_1"/>
    <property type="match status" value="1"/>
</dbReference>
<evidence type="ECO:0000256" key="5">
    <source>
        <dbReference type="ARBA" id="ARBA00023235"/>
    </source>
</evidence>
<proteinExistence type="predicted"/>
<evidence type="ECO:0000313" key="9">
    <source>
        <dbReference type="Proteomes" id="UP000184241"/>
    </source>
</evidence>
<keyword evidence="3" id="KW-0732">Signal</keyword>
<dbReference type="InterPro" id="IPR027304">
    <property type="entry name" value="Trigger_fact/SurA_dom_sf"/>
</dbReference>
<evidence type="ECO:0000259" key="7">
    <source>
        <dbReference type="PROSITE" id="PS50198"/>
    </source>
</evidence>
<dbReference type="SUPFAM" id="SSF54534">
    <property type="entry name" value="FKBP-like"/>
    <property type="match status" value="1"/>
</dbReference>
<dbReference type="PROSITE" id="PS51257">
    <property type="entry name" value="PROKAR_LIPOPROTEIN"/>
    <property type="match status" value="1"/>
</dbReference>
<dbReference type="PANTHER" id="PTHR47245">
    <property type="entry name" value="PEPTIDYLPROLYL ISOMERASE"/>
    <property type="match status" value="1"/>
</dbReference>
<dbReference type="InterPro" id="IPR023058">
    <property type="entry name" value="PPIase_PpiC_CS"/>
</dbReference>